<organism evidence="2 3">
    <name type="scientific">Streptomyces caatingaensis</name>
    <dbReference type="NCBI Taxonomy" id="1678637"/>
    <lineage>
        <taxon>Bacteria</taxon>
        <taxon>Bacillati</taxon>
        <taxon>Actinomycetota</taxon>
        <taxon>Actinomycetes</taxon>
        <taxon>Kitasatosporales</taxon>
        <taxon>Streptomycetaceae</taxon>
        <taxon>Streptomyces</taxon>
    </lineage>
</organism>
<dbReference type="Proteomes" id="UP000037288">
    <property type="component" value="Unassembled WGS sequence"/>
</dbReference>
<name>A0A0K9XCE9_9ACTN</name>
<dbReference type="EMBL" id="LFXA01000011">
    <property type="protein sequence ID" value="KNB51084.1"/>
    <property type="molecule type" value="Genomic_DNA"/>
</dbReference>
<evidence type="ECO:0000313" key="2">
    <source>
        <dbReference type="EMBL" id="KNB51084.1"/>
    </source>
</evidence>
<keyword evidence="3" id="KW-1185">Reference proteome</keyword>
<sequence>MLPTMAEHGCPRDFQVTTVNQSGVLQSEKCDCCGYRITYGPAPTPSADTGAARAAYTRRPTVNA</sequence>
<dbReference type="AlphaFoldDB" id="A0A0K9XCE9"/>
<proteinExistence type="predicted"/>
<comment type="caution">
    <text evidence="2">The sequence shown here is derived from an EMBL/GenBank/DDBJ whole genome shotgun (WGS) entry which is preliminary data.</text>
</comment>
<protein>
    <submittedName>
        <fullName evidence="2">Uncharacterized protein</fullName>
    </submittedName>
</protein>
<feature type="region of interest" description="Disordered" evidence="1">
    <location>
        <begin position="44"/>
        <end position="64"/>
    </location>
</feature>
<accession>A0A0K9XCE9</accession>
<evidence type="ECO:0000313" key="3">
    <source>
        <dbReference type="Proteomes" id="UP000037288"/>
    </source>
</evidence>
<dbReference type="PATRIC" id="fig|1678637.3.peg.3932"/>
<gene>
    <name evidence="2" type="ORF">AC230_18245</name>
</gene>
<reference evidence="3" key="1">
    <citation type="submission" date="2015-07" db="EMBL/GenBank/DDBJ databases">
        <title>Draft genome sequence of Streptomyces sp. CMAA 1322, a bacterium isolated from Caatinga biome, from dry forest semiarid of Brazil.</title>
        <authorList>
            <person name="Santos S.N."/>
            <person name="Gacesa R."/>
            <person name="Taketani R.G."/>
            <person name="Long P.F."/>
            <person name="Melo I.S."/>
        </authorList>
    </citation>
    <scope>NUCLEOTIDE SEQUENCE [LARGE SCALE GENOMIC DNA]</scope>
    <source>
        <strain evidence="3">CMAA 1322</strain>
    </source>
</reference>
<evidence type="ECO:0000256" key="1">
    <source>
        <dbReference type="SAM" id="MobiDB-lite"/>
    </source>
</evidence>